<dbReference type="PANTHER" id="PTHR46238">
    <property type="entry name" value="REVERSE TRANSCRIPTASE DOMAIN-CONTAINING PROTEIN"/>
    <property type="match status" value="1"/>
</dbReference>
<protein>
    <submittedName>
        <fullName evidence="1 3">Uncharacterized protein</fullName>
    </submittedName>
</protein>
<organism evidence="1">
    <name type="scientific">Heligmosomoides polygyrus</name>
    <name type="common">Parasitic roundworm</name>
    <dbReference type="NCBI Taxonomy" id="6339"/>
    <lineage>
        <taxon>Eukaryota</taxon>
        <taxon>Metazoa</taxon>
        <taxon>Ecdysozoa</taxon>
        <taxon>Nematoda</taxon>
        <taxon>Chromadorea</taxon>
        <taxon>Rhabditida</taxon>
        <taxon>Rhabditina</taxon>
        <taxon>Rhabditomorpha</taxon>
        <taxon>Strongyloidea</taxon>
        <taxon>Heligmosomidae</taxon>
        <taxon>Heligmosomoides</taxon>
    </lineage>
</organism>
<evidence type="ECO:0000313" key="2">
    <source>
        <dbReference type="Proteomes" id="UP000050761"/>
    </source>
</evidence>
<evidence type="ECO:0000313" key="3">
    <source>
        <dbReference type="WBParaSite" id="HPBE_0000843401-mRNA-1"/>
    </source>
</evidence>
<dbReference type="WBParaSite" id="HPBE_0000843401-mRNA-1">
    <property type="protein sequence ID" value="HPBE_0000843401-mRNA-1"/>
    <property type="gene ID" value="HPBE_0000843401"/>
</dbReference>
<dbReference type="AlphaFoldDB" id="A0A3P7YHB4"/>
<reference evidence="1 2" key="1">
    <citation type="submission" date="2018-11" db="EMBL/GenBank/DDBJ databases">
        <authorList>
            <consortium name="Pathogen Informatics"/>
        </authorList>
    </citation>
    <scope>NUCLEOTIDE SEQUENCE [LARGE SCALE GENOMIC DNA]</scope>
</reference>
<dbReference type="EMBL" id="UZAH01026148">
    <property type="protein sequence ID" value="VDO76339.1"/>
    <property type="molecule type" value="Genomic_DNA"/>
</dbReference>
<sequence>MLKGNLYRTVVRQALLYGSECWALGKAKEWQLHAAEMRMLRFRGTRKASERSPKERWKDVIKRDLNEVGATADDALDRMRWRQITRTAEPATARN</sequence>
<dbReference type="Proteomes" id="UP000050761">
    <property type="component" value="Unassembled WGS sequence"/>
</dbReference>
<keyword evidence="2" id="KW-1185">Reference proteome</keyword>
<accession>A0A3P7YHB4</accession>
<evidence type="ECO:0000313" key="1">
    <source>
        <dbReference type="EMBL" id="VDO76339.1"/>
    </source>
</evidence>
<gene>
    <name evidence="1" type="ORF">HPBE_LOCUS8435</name>
</gene>
<dbReference type="PANTHER" id="PTHR46238:SF8">
    <property type="entry name" value="ENDONUCLEASE_EXONUCLEASE_PHOSPHATASE DOMAIN-CONTAINING PROTEIN"/>
    <property type="match status" value="1"/>
</dbReference>
<reference evidence="3" key="2">
    <citation type="submission" date="2019-09" db="UniProtKB">
        <authorList>
            <consortium name="WormBaseParasite"/>
        </authorList>
    </citation>
    <scope>IDENTIFICATION</scope>
</reference>
<name>A0A3P7YHB4_HELPZ</name>
<proteinExistence type="predicted"/>